<proteinExistence type="predicted"/>
<keyword evidence="2" id="KW-1185">Reference proteome</keyword>
<dbReference type="RefSeq" id="WP_377328497.1">
    <property type="nucleotide sequence ID" value="NZ_JBHUMZ010000019.1"/>
</dbReference>
<evidence type="ECO:0000313" key="1">
    <source>
        <dbReference type="EMBL" id="MFD2638747.1"/>
    </source>
</evidence>
<sequence>MYDDSLLIVEQKAKQFKKLFETYWLDDKKLSYKGNIYHKVFYKKYNTVNGGIIFTPNDENITKEEYLEAFELFVLLITRTNSTKEHGNYKNKASMIGFENTEAHLKALLKRESLIEDEKKLMDILINMLREMINLQDQLSDLMNRFNSFLKSKEPNNIYHPEDVDVLLKMNAELDYIQNQQGNLSIDSVDYFKQLEEVIKNKPSMFTTAVRRYVSEFTKDKEKMIKNLKEVTQIDTSNINGKEDYINAYIIEHVDRQRELNKGLLKDLRYPKGLLEVM</sequence>
<organism evidence="1 2">
    <name type="scientific">Piscibacillus salipiscarius</name>
    <dbReference type="NCBI Taxonomy" id="299480"/>
    <lineage>
        <taxon>Bacteria</taxon>
        <taxon>Bacillati</taxon>
        <taxon>Bacillota</taxon>
        <taxon>Bacilli</taxon>
        <taxon>Bacillales</taxon>
        <taxon>Bacillaceae</taxon>
        <taxon>Piscibacillus</taxon>
    </lineage>
</organism>
<comment type="caution">
    <text evidence="1">The sequence shown here is derived from an EMBL/GenBank/DDBJ whole genome shotgun (WGS) entry which is preliminary data.</text>
</comment>
<evidence type="ECO:0000313" key="2">
    <source>
        <dbReference type="Proteomes" id="UP001597452"/>
    </source>
</evidence>
<accession>A0ABW5QAG1</accession>
<name>A0ABW5QAG1_9BACI</name>
<protein>
    <submittedName>
        <fullName evidence="1">Uncharacterized protein</fullName>
    </submittedName>
</protein>
<gene>
    <name evidence="1" type="ORF">ACFSW4_07725</name>
</gene>
<dbReference type="EMBL" id="JBHUMZ010000019">
    <property type="protein sequence ID" value="MFD2638747.1"/>
    <property type="molecule type" value="Genomic_DNA"/>
</dbReference>
<dbReference type="Proteomes" id="UP001597452">
    <property type="component" value="Unassembled WGS sequence"/>
</dbReference>
<reference evidence="2" key="1">
    <citation type="journal article" date="2019" name="Int. J. Syst. Evol. Microbiol.">
        <title>The Global Catalogue of Microorganisms (GCM) 10K type strain sequencing project: providing services to taxonomists for standard genome sequencing and annotation.</title>
        <authorList>
            <consortium name="The Broad Institute Genomics Platform"/>
            <consortium name="The Broad Institute Genome Sequencing Center for Infectious Disease"/>
            <person name="Wu L."/>
            <person name="Ma J."/>
        </authorList>
    </citation>
    <scope>NUCLEOTIDE SEQUENCE [LARGE SCALE GENOMIC DNA]</scope>
    <source>
        <strain evidence="2">TISTR 1571</strain>
    </source>
</reference>